<dbReference type="SUPFAM" id="SSF51110">
    <property type="entry name" value="alpha-D-mannose-specific plant lectins"/>
    <property type="match status" value="3"/>
</dbReference>
<feature type="signal peptide" evidence="2">
    <location>
        <begin position="1"/>
        <end position="25"/>
    </location>
</feature>
<evidence type="ECO:0000256" key="2">
    <source>
        <dbReference type="SAM" id="SignalP"/>
    </source>
</evidence>
<dbReference type="InterPro" id="IPR032179">
    <property type="entry name" value="Cry22Aa_Ig-like"/>
</dbReference>
<dbReference type="InterPro" id="IPR036426">
    <property type="entry name" value="Bulb-type_lectin_dom_sf"/>
</dbReference>
<dbReference type="InterPro" id="IPR001480">
    <property type="entry name" value="Bulb-type_lectin_dom"/>
</dbReference>
<comment type="caution">
    <text evidence="4">The sequence shown here is derived from an EMBL/GenBank/DDBJ whole genome shotgun (WGS) entry which is preliminary data.</text>
</comment>
<proteinExistence type="predicted"/>
<dbReference type="CDD" id="cd00028">
    <property type="entry name" value="B_lectin"/>
    <property type="match status" value="1"/>
</dbReference>
<sequence length="450" mass="48190">MKNRPRLPLWLCAFLMLLSSQWLQAASTLTVNQELTLDQYLESDNGIYRLYLQGDGNLVLRDWSTRNSLWSSGSNGKGGVRVRMQPDGNLVMRDRRGRAVWSSSTASSGGVRLVMQGDGNLVMRNSRGASVWSTGTVQAPPTDTIRPVITLNGDATISLNQGGTFTDPGASASDNVDGNISTSIVVSGSVNTSVAGNYALQYNVQDAAGNAAATVSRTVQVIARASGTLESDRELRTNDRLTSADGSHYLAMQGDGNLVLYTDSGRALWATSTNGSGAIRARMQGDGNLVLRNSAGSSVWSSGTNDSGAVRLEVLNEGNVVLLTSTGSVVWQAIETVGQDTTRPVIRLNGASNEMVSQGMAYRDPGATATDDVDGDISSRIAVSGSVNTGTPGTYTLRYNVSDEPVTQRPRPAGRLRCRLLTMTVTTIRTRSMRRRAPVNFLRPMQPYIR</sequence>
<dbReference type="Gene3D" id="2.90.10.10">
    <property type="entry name" value="Bulb-type lectin domain"/>
    <property type="match status" value="3"/>
</dbReference>
<dbReference type="Gene3D" id="2.60.40.10">
    <property type="entry name" value="Immunoglobulins"/>
    <property type="match status" value="2"/>
</dbReference>
<reference evidence="5" key="1">
    <citation type="journal article" date="2019" name="Int. J. Syst. Evol. Microbiol.">
        <title>The Global Catalogue of Microorganisms (GCM) 10K type strain sequencing project: providing services to taxonomists for standard genome sequencing and annotation.</title>
        <authorList>
            <consortium name="The Broad Institute Genomics Platform"/>
            <consortium name="The Broad Institute Genome Sequencing Center for Infectious Disease"/>
            <person name="Wu L."/>
            <person name="Ma J."/>
        </authorList>
    </citation>
    <scope>NUCLEOTIDE SEQUENCE [LARGE SCALE GENOMIC DNA]</scope>
    <source>
        <strain evidence="5">JCM 17555</strain>
    </source>
</reference>
<gene>
    <name evidence="4" type="ORF">GCM10022278_14090</name>
</gene>
<feature type="domain" description="Bulb-type lectin" evidence="3">
    <location>
        <begin position="26"/>
        <end position="136"/>
    </location>
</feature>
<dbReference type="InterPro" id="IPR013783">
    <property type="entry name" value="Ig-like_fold"/>
</dbReference>
<evidence type="ECO:0000313" key="5">
    <source>
        <dbReference type="Proteomes" id="UP001501337"/>
    </source>
</evidence>
<evidence type="ECO:0000256" key="1">
    <source>
        <dbReference type="ARBA" id="ARBA00022729"/>
    </source>
</evidence>
<keyword evidence="5" id="KW-1185">Reference proteome</keyword>
<accession>A0ABP7NYJ3</accession>
<dbReference type="PROSITE" id="PS50927">
    <property type="entry name" value="BULB_LECTIN"/>
    <property type="match status" value="2"/>
</dbReference>
<dbReference type="EMBL" id="BAABBO010000007">
    <property type="protein sequence ID" value="GAA3956729.1"/>
    <property type="molecule type" value="Genomic_DNA"/>
</dbReference>
<dbReference type="PANTHER" id="PTHR47976">
    <property type="entry name" value="G-TYPE LECTIN S-RECEPTOR-LIKE SERINE/THREONINE-PROTEIN KINASE SD2-5"/>
    <property type="match status" value="1"/>
</dbReference>
<dbReference type="Pfam" id="PF16403">
    <property type="entry name" value="Bact_surface_Ig-like"/>
    <property type="match status" value="2"/>
</dbReference>
<feature type="chain" id="PRO_5047521980" description="Bulb-type lectin domain-containing protein" evidence="2">
    <location>
        <begin position="26"/>
        <end position="450"/>
    </location>
</feature>
<protein>
    <recommendedName>
        <fullName evidence="3">Bulb-type lectin domain-containing protein</fullName>
    </recommendedName>
</protein>
<dbReference type="SMART" id="SM00108">
    <property type="entry name" value="B_lectin"/>
    <property type="match status" value="2"/>
</dbReference>
<organism evidence="4 5">
    <name type="scientific">Allohahella marinimesophila</name>
    <dbReference type="NCBI Taxonomy" id="1054972"/>
    <lineage>
        <taxon>Bacteria</taxon>
        <taxon>Pseudomonadati</taxon>
        <taxon>Pseudomonadota</taxon>
        <taxon>Gammaproteobacteria</taxon>
        <taxon>Oceanospirillales</taxon>
        <taxon>Hahellaceae</taxon>
        <taxon>Allohahella</taxon>
    </lineage>
</organism>
<dbReference type="Proteomes" id="UP001501337">
    <property type="component" value="Unassembled WGS sequence"/>
</dbReference>
<name>A0ABP7NYJ3_9GAMM</name>
<dbReference type="InterPro" id="IPR051343">
    <property type="entry name" value="G-type_lectin_kinases/EP1-like"/>
</dbReference>
<evidence type="ECO:0000259" key="3">
    <source>
        <dbReference type="PROSITE" id="PS50927"/>
    </source>
</evidence>
<dbReference type="RefSeq" id="WP_344804713.1">
    <property type="nucleotide sequence ID" value="NZ_BAABBO010000007.1"/>
</dbReference>
<feature type="domain" description="Bulb-type lectin" evidence="3">
    <location>
        <begin position="226"/>
        <end position="335"/>
    </location>
</feature>
<keyword evidence="1 2" id="KW-0732">Signal</keyword>
<evidence type="ECO:0000313" key="4">
    <source>
        <dbReference type="EMBL" id="GAA3956729.1"/>
    </source>
</evidence>